<evidence type="ECO:0000256" key="1">
    <source>
        <dbReference type="SAM" id="Phobius"/>
    </source>
</evidence>
<dbReference type="GO" id="GO:0005506">
    <property type="term" value="F:iron ion binding"/>
    <property type="evidence" value="ECO:0007669"/>
    <property type="project" value="InterPro"/>
</dbReference>
<reference evidence="2 3" key="1">
    <citation type="journal article" date="2013" name="PLoS Genet.">
        <title>The genome and development-dependent transcriptomes of Pyronema confluens: a window into fungal evolution.</title>
        <authorList>
            <person name="Traeger S."/>
            <person name="Altegoer F."/>
            <person name="Freitag M."/>
            <person name="Gabaldon T."/>
            <person name="Kempken F."/>
            <person name="Kumar A."/>
            <person name="Marcet-Houben M."/>
            <person name="Poggeler S."/>
            <person name="Stajich J.E."/>
            <person name="Nowrousian M."/>
        </authorList>
    </citation>
    <scope>NUCLEOTIDE SEQUENCE [LARGE SCALE GENOMIC DNA]</scope>
    <source>
        <strain evidence="3">CBS 100304</strain>
        <tissue evidence="2">Vegetative mycelium</tissue>
    </source>
</reference>
<dbReference type="STRING" id="1076935.U4LQA2"/>
<name>U4LQA2_PYROM</name>
<dbReference type="GO" id="GO:0004497">
    <property type="term" value="F:monooxygenase activity"/>
    <property type="evidence" value="ECO:0007669"/>
    <property type="project" value="InterPro"/>
</dbReference>
<dbReference type="GO" id="GO:0016705">
    <property type="term" value="F:oxidoreductase activity, acting on paired donors, with incorporation or reduction of molecular oxygen"/>
    <property type="evidence" value="ECO:0007669"/>
    <property type="project" value="InterPro"/>
</dbReference>
<dbReference type="PANTHER" id="PTHR24305:SF78">
    <property type="entry name" value="P450, PUTATIVE (EUROFUNG)-RELATED"/>
    <property type="match status" value="1"/>
</dbReference>
<keyword evidence="1" id="KW-0812">Transmembrane</keyword>
<dbReference type="Proteomes" id="UP000018144">
    <property type="component" value="Unassembled WGS sequence"/>
</dbReference>
<protein>
    <submittedName>
        <fullName evidence="2">Similar to cytochrome P450 67 [Pyrenophora tritici-repentis Pt-1C-BFP] acc. no. XP_001939921</fullName>
    </submittedName>
</protein>
<dbReference type="PANTHER" id="PTHR24305">
    <property type="entry name" value="CYTOCHROME P450"/>
    <property type="match status" value="1"/>
</dbReference>
<proteinExistence type="predicted"/>
<dbReference type="EMBL" id="HF936658">
    <property type="protein sequence ID" value="CCX17456.1"/>
    <property type="molecule type" value="Genomic_DNA"/>
</dbReference>
<keyword evidence="3" id="KW-1185">Reference proteome</keyword>
<accession>U4LQA2</accession>
<dbReference type="AlphaFoldDB" id="U4LQA2"/>
<dbReference type="Gene3D" id="1.10.630.10">
    <property type="entry name" value="Cytochrome P450"/>
    <property type="match status" value="1"/>
</dbReference>
<keyword evidence="1" id="KW-1133">Transmembrane helix</keyword>
<evidence type="ECO:0000313" key="2">
    <source>
        <dbReference type="EMBL" id="CCX17456.1"/>
    </source>
</evidence>
<dbReference type="InterPro" id="IPR050121">
    <property type="entry name" value="Cytochrome_P450_monoxygenase"/>
</dbReference>
<organism evidence="2 3">
    <name type="scientific">Pyronema omphalodes (strain CBS 100304)</name>
    <name type="common">Pyronema confluens</name>
    <dbReference type="NCBI Taxonomy" id="1076935"/>
    <lineage>
        <taxon>Eukaryota</taxon>
        <taxon>Fungi</taxon>
        <taxon>Dikarya</taxon>
        <taxon>Ascomycota</taxon>
        <taxon>Pezizomycotina</taxon>
        <taxon>Pezizomycetes</taxon>
        <taxon>Pezizales</taxon>
        <taxon>Pyronemataceae</taxon>
        <taxon>Pyronema</taxon>
    </lineage>
</organism>
<keyword evidence="1" id="KW-0472">Membrane</keyword>
<sequence length="225" mass="26033">MPPGFLPTLSSSFSPLLWRLLGLYLVIYTVLIFTTSLFQATLIATSFNTTLLLSIGSHRIFFHRLCHFPRPFGASISRFWLLYKLHKRHDRFRLQESLHKRYGPIVRFGVSHHARSKPWHRAFNGTNLLLAFPRVNKCITLFISQTKEKKTVDMNLWGLYLAFDVIGEAAYERGFGIMETGIPHPACEMQRNAMGFFEVALILPWWERMVMSLPQDASTLGRAMR</sequence>
<dbReference type="GO" id="GO:0020037">
    <property type="term" value="F:heme binding"/>
    <property type="evidence" value="ECO:0007669"/>
    <property type="project" value="InterPro"/>
</dbReference>
<gene>
    <name evidence="2" type="ORF">PCON_04460</name>
</gene>
<dbReference type="InterPro" id="IPR036396">
    <property type="entry name" value="Cyt_P450_sf"/>
</dbReference>
<evidence type="ECO:0000313" key="3">
    <source>
        <dbReference type="Proteomes" id="UP000018144"/>
    </source>
</evidence>
<dbReference type="SUPFAM" id="SSF48264">
    <property type="entry name" value="Cytochrome P450"/>
    <property type="match status" value="1"/>
</dbReference>
<feature type="transmembrane region" description="Helical" evidence="1">
    <location>
        <begin position="20"/>
        <end position="44"/>
    </location>
</feature>
<dbReference type="OrthoDB" id="6692864at2759"/>